<comment type="caution">
    <text evidence="2">The sequence shown here is derived from an EMBL/GenBank/DDBJ whole genome shotgun (WGS) entry which is preliminary data.</text>
</comment>
<keyword evidence="3" id="KW-1185">Reference proteome</keyword>
<dbReference type="EMBL" id="VIIS01001729">
    <property type="protein sequence ID" value="KAF0293709.1"/>
    <property type="molecule type" value="Genomic_DNA"/>
</dbReference>
<dbReference type="OrthoDB" id="10433822at2759"/>
<organism evidence="2 3">
    <name type="scientific">Amphibalanus amphitrite</name>
    <name type="common">Striped barnacle</name>
    <name type="synonym">Balanus amphitrite</name>
    <dbReference type="NCBI Taxonomy" id="1232801"/>
    <lineage>
        <taxon>Eukaryota</taxon>
        <taxon>Metazoa</taxon>
        <taxon>Ecdysozoa</taxon>
        <taxon>Arthropoda</taxon>
        <taxon>Crustacea</taxon>
        <taxon>Multicrustacea</taxon>
        <taxon>Cirripedia</taxon>
        <taxon>Thoracica</taxon>
        <taxon>Thoracicalcarea</taxon>
        <taxon>Balanomorpha</taxon>
        <taxon>Balanoidea</taxon>
        <taxon>Balanidae</taxon>
        <taxon>Amphibalaninae</taxon>
        <taxon>Amphibalanus</taxon>
    </lineage>
</organism>
<protein>
    <submittedName>
        <fullName evidence="2">Uncharacterized protein</fullName>
    </submittedName>
</protein>
<evidence type="ECO:0000313" key="3">
    <source>
        <dbReference type="Proteomes" id="UP000440578"/>
    </source>
</evidence>
<feature type="region of interest" description="Disordered" evidence="1">
    <location>
        <begin position="290"/>
        <end position="320"/>
    </location>
</feature>
<evidence type="ECO:0000256" key="1">
    <source>
        <dbReference type="SAM" id="MobiDB-lite"/>
    </source>
</evidence>
<dbReference type="AlphaFoldDB" id="A0A6A4VL05"/>
<evidence type="ECO:0000313" key="2">
    <source>
        <dbReference type="EMBL" id="KAF0293709.1"/>
    </source>
</evidence>
<reference evidence="2 3" key="1">
    <citation type="submission" date="2019-07" db="EMBL/GenBank/DDBJ databases">
        <title>Draft genome assembly of a fouling barnacle, Amphibalanus amphitrite (Darwin, 1854): The first reference genome for Thecostraca.</title>
        <authorList>
            <person name="Kim W."/>
        </authorList>
    </citation>
    <scope>NUCLEOTIDE SEQUENCE [LARGE SCALE GENOMIC DNA]</scope>
    <source>
        <strain evidence="2">SNU_AA5</strain>
        <tissue evidence="2">Soma without cirri and trophi</tissue>
    </source>
</reference>
<proteinExistence type="predicted"/>
<accession>A0A6A4VL05</accession>
<dbReference type="Proteomes" id="UP000440578">
    <property type="component" value="Unassembled WGS sequence"/>
</dbReference>
<gene>
    <name evidence="2" type="ORF">FJT64_008555</name>
</gene>
<name>A0A6A4VL05_AMPAM</name>
<sequence>MTLFFRSGQRVQDVPKSPSEVRPANPRSIAMRLILAVLLLTSASVAVRMGKNVVFQLEGETTQTFESDPAREVRVDEVLKVQLSPIGLKGERPSLKTPVWLYISARDDRHHWVMPWQPGGGHIYQWLEVLLCHNERSLELMAVTNATMPLPMRWRVSTENVKLGERVTTMKSTPADVSYRRFSWADVEAKAVDLEVSTFRGGDECAALAVARRCVIHPHQLTDDHLLQRIHFARSAKLSVSRADAPDGFWLYLIPEADNRRCAATAHRKPSKLPPAAKTIRVSAQTRTYELSGPTPQPVVDELPVGDSLAGGDGGGWAQSPLSECQDNLLQCEQRCPSG</sequence>